<evidence type="ECO:0000313" key="15">
    <source>
        <dbReference type="Proteomes" id="UP000623269"/>
    </source>
</evidence>
<feature type="domain" description="PASTA" evidence="13">
    <location>
        <begin position="535"/>
        <end position="602"/>
    </location>
</feature>
<evidence type="ECO:0000256" key="10">
    <source>
        <dbReference type="SAM" id="MobiDB-lite"/>
    </source>
</evidence>
<evidence type="ECO:0000259" key="12">
    <source>
        <dbReference type="PROSITE" id="PS50011"/>
    </source>
</evidence>
<dbReference type="Pfam" id="PF03793">
    <property type="entry name" value="PASTA"/>
    <property type="match status" value="3"/>
</dbReference>
<dbReference type="PANTHER" id="PTHR43289:SF34">
    <property type="entry name" value="SERINE_THREONINE-PROTEIN KINASE YBDM-RELATED"/>
    <property type="match status" value="1"/>
</dbReference>
<keyword evidence="15" id="KW-1185">Reference proteome</keyword>
<dbReference type="PROSITE" id="PS51178">
    <property type="entry name" value="PASTA"/>
    <property type="match status" value="3"/>
</dbReference>
<gene>
    <name evidence="14" type="primary">pknB</name>
    <name evidence="14" type="ORF">I5677_10660</name>
</gene>
<feature type="domain" description="Protein kinase" evidence="12">
    <location>
        <begin position="12"/>
        <end position="270"/>
    </location>
</feature>
<dbReference type="Gene3D" id="1.10.510.10">
    <property type="entry name" value="Transferase(Phosphotransferase) domain 1"/>
    <property type="match status" value="1"/>
</dbReference>
<dbReference type="GO" id="GO:0004674">
    <property type="term" value="F:protein serine/threonine kinase activity"/>
    <property type="evidence" value="ECO:0007669"/>
    <property type="project" value="UniProtKB-KW"/>
</dbReference>
<accession>A0A8J7H320</accession>
<dbReference type="CDD" id="cd06577">
    <property type="entry name" value="PASTA_pknB"/>
    <property type="match status" value="3"/>
</dbReference>
<dbReference type="PROSITE" id="PS00108">
    <property type="entry name" value="PROTEIN_KINASE_ST"/>
    <property type="match status" value="1"/>
</dbReference>
<keyword evidence="11" id="KW-0472">Membrane</keyword>
<evidence type="ECO:0000256" key="6">
    <source>
        <dbReference type="ARBA" id="ARBA00022840"/>
    </source>
</evidence>
<dbReference type="GO" id="GO:0005524">
    <property type="term" value="F:ATP binding"/>
    <property type="evidence" value="ECO:0007669"/>
    <property type="project" value="UniProtKB-UniRule"/>
</dbReference>
<protein>
    <recommendedName>
        <fullName evidence="1">non-specific serine/threonine protein kinase</fullName>
        <ecNumber evidence="1">2.7.11.1</ecNumber>
    </recommendedName>
</protein>
<dbReference type="Gene3D" id="3.30.10.20">
    <property type="match status" value="3"/>
</dbReference>
<dbReference type="Proteomes" id="UP000623269">
    <property type="component" value="Unassembled WGS sequence"/>
</dbReference>
<feature type="domain" description="PASTA" evidence="13">
    <location>
        <begin position="466"/>
        <end position="532"/>
    </location>
</feature>
<dbReference type="FunFam" id="1.10.510.10:FF:000021">
    <property type="entry name" value="Serine/threonine protein kinase"/>
    <property type="match status" value="1"/>
</dbReference>
<evidence type="ECO:0000256" key="1">
    <source>
        <dbReference type="ARBA" id="ARBA00012513"/>
    </source>
</evidence>
<name>A0A8J7H320_9FIRM</name>
<dbReference type="NCBIfam" id="NF033483">
    <property type="entry name" value="PknB_PASTA_kin"/>
    <property type="match status" value="1"/>
</dbReference>
<dbReference type="Pfam" id="PF00069">
    <property type="entry name" value="Pkinase"/>
    <property type="match status" value="1"/>
</dbReference>
<dbReference type="CDD" id="cd14014">
    <property type="entry name" value="STKc_PknB_like"/>
    <property type="match status" value="1"/>
</dbReference>
<feature type="region of interest" description="Disordered" evidence="10">
    <location>
        <begin position="369"/>
        <end position="398"/>
    </location>
</feature>
<comment type="catalytic activity">
    <reaction evidence="8">
        <text>L-seryl-[protein] + ATP = O-phospho-L-seryl-[protein] + ADP + H(+)</text>
        <dbReference type="Rhea" id="RHEA:17989"/>
        <dbReference type="Rhea" id="RHEA-COMP:9863"/>
        <dbReference type="Rhea" id="RHEA-COMP:11604"/>
        <dbReference type="ChEBI" id="CHEBI:15378"/>
        <dbReference type="ChEBI" id="CHEBI:29999"/>
        <dbReference type="ChEBI" id="CHEBI:30616"/>
        <dbReference type="ChEBI" id="CHEBI:83421"/>
        <dbReference type="ChEBI" id="CHEBI:456216"/>
        <dbReference type="EC" id="2.7.11.1"/>
    </reaction>
</comment>
<dbReference type="InterPro" id="IPR017441">
    <property type="entry name" value="Protein_kinase_ATP_BS"/>
</dbReference>
<dbReference type="EC" id="2.7.11.1" evidence="1"/>
<evidence type="ECO:0000256" key="2">
    <source>
        <dbReference type="ARBA" id="ARBA00022527"/>
    </source>
</evidence>
<dbReference type="AlphaFoldDB" id="A0A8J7H320"/>
<dbReference type="SUPFAM" id="SSF56112">
    <property type="entry name" value="Protein kinase-like (PK-like)"/>
    <property type="match status" value="1"/>
</dbReference>
<evidence type="ECO:0000256" key="3">
    <source>
        <dbReference type="ARBA" id="ARBA00022679"/>
    </source>
</evidence>
<dbReference type="EMBL" id="JAEAGR010000010">
    <property type="protein sequence ID" value="MBH1941353.1"/>
    <property type="molecule type" value="Genomic_DNA"/>
</dbReference>
<reference evidence="14" key="1">
    <citation type="submission" date="2020-12" db="EMBL/GenBank/DDBJ databases">
        <title>M. sibirica DSM 26468T genome.</title>
        <authorList>
            <person name="Thieme N."/>
            <person name="Rettenmaier R."/>
            <person name="Zverlov V."/>
            <person name="Liebl W."/>
        </authorList>
    </citation>
    <scope>NUCLEOTIDE SEQUENCE</scope>
    <source>
        <strain evidence="14">DSM 26468</strain>
    </source>
</reference>
<feature type="transmembrane region" description="Helical" evidence="11">
    <location>
        <begin position="339"/>
        <end position="364"/>
    </location>
</feature>
<dbReference type="Gene3D" id="3.30.200.20">
    <property type="entry name" value="Phosphorylase Kinase, domain 1"/>
    <property type="match status" value="1"/>
</dbReference>
<keyword evidence="11" id="KW-0812">Transmembrane</keyword>
<dbReference type="InterPro" id="IPR011009">
    <property type="entry name" value="Kinase-like_dom_sf"/>
</dbReference>
<dbReference type="InterPro" id="IPR008271">
    <property type="entry name" value="Ser/Thr_kinase_AS"/>
</dbReference>
<feature type="domain" description="PASTA" evidence="13">
    <location>
        <begin position="397"/>
        <end position="465"/>
    </location>
</feature>
<evidence type="ECO:0000313" key="14">
    <source>
        <dbReference type="EMBL" id="MBH1941353.1"/>
    </source>
</evidence>
<dbReference type="SMART" id="SM00220">
    <property type="entry name" value="S_TKc"/>
    <property type="match status" value="1"/>
</dbReference>
<evidence type="ECO:0000259" key="13">
    <source>
        <dbReference type="PROSITE" id="PS51178"/>
    </source>
</evidence>
<dbReference type="PROSITE" id="PS00107">
    <property type="entry name" value="PROTEIN_KINASE_ATP"/>
    <property type="match status" value="1"/>
</dbReference>
<dbReference type="RefSeq" id="WP_197661561.1">
    <property type="nucleotide sequence ID" value="NZ_JAEAGR010000010.1"/>
</dbReference>
<keyword evidence="11" id="KW-1133">Transmembrane helix</keyword>
<keyword evidence="6 9" id="KW-0067">ATP-binding</keyword>
<evidence type="ECO:0000256" key="9">
    <source>
        <dbReference type="PROSITE-ProRule" id="PRU10141"/>
    </source>
</evidence>
<keyword evidence="4 9" id="KW-0547">Nucleotide-binding</keyword>
<comment type="caution">
    <text evidence="14">The sequence shown here is derived from an EMBL/GenBank/DDBJ whole genome shotgun (WGS) entry which is preliminary data.</text>
</comment>
<dbReference type="InterPro" id="IPR000719">
    <property type="entry name" value="Prot_kinase_dom"/>
</dbReference>
<evidence type="ECO:0000256" key="4">
    <source>
        <dbReference type="ARBA" id="ARBA00022741"/>
    </source>
</evidence>
<evidence type="ECO:0000256" key="8">
    <source>
        <dbReference type="ARBA" id="ARBA00048679"/>
    </source>
</evidence>
<evidence type="ECO:0000256" key="11">
    <source>
        <dbReference type="SAM" id="Phobius"/>
    </source>
</evidence>
<dbReference type="InterPro" id="IPR005543">
    <property type="entry name" value="PASTA_dom"/>
</dbReference>
<dbReference type="PROSITE" id="PS50011">
    <property type="entry name" value="PROTEIN_KINASE_DOM"/>
    <property type="match status" value="1"/>
</dbReference>
<dbReference type="SMART" id="SM00740">
    <property type="entry name" value="PASTA"/>
    <property type="match status" value="3"/>
</dbReference>
<keyword evidence="2" id="KW-0723">Serine/threonine-protein kinase</keyword>
<organism evidence="14 15">
    <name type="scientific">Mobilitalea sibirica</name>
    <dbReference type="NCBI Taxonomy" id="1462919"/>
    <lineage>
        <taxon>Bacteria</taxon>
        <taxon>Bacillati</taxon>
        <taxon>Bacillota</taxon>
        <taxon>Clostridia</taxon>
        <taxon>Lachnospirales</taxon>
        <taxon>Lachnospiraceae</taxon>
        <taxon>Mobilitalea</taxon>
    </lineage>
</organism>
<evidence type="ECO:0000256" key="7">
    <source>
        <dbReference type="ARBA" id="ARBA00047899"/>
    </source>
</evidence>
<comment type="catalytic activity">
    <reaction evidence="7">
        <text>L-threonyl-[protein] + ATP = O-phospho-L-threonyl-[protein] + ADP + H(+)</text>
        <dbReference type="Rhea" id="RHEA:46608"/>
        <dbReference type="Rhea" id="RHEA-COMP:11060"/>
        <dbReference type="Rhea" id="RHEA-COMP:11605"/>
        <dbReference type="ChEBI" id="CHEBI:15378"/>
        <dbReference type="ChEBI" id="CHEBI:30013"/>
        <dbReference type="ChEBI" id="CHEBI:30616"/>
        <dbReference type="ChEBI" id="CHEBI:61977"/>
        <dbReference type="ChEBI" id="CHEBI:456216"/>
        <dbReference type="EC" id="2.7.11.1"/>
    </reaction>
</comment>
<feature type="binding site" evidence="9">
    <location>
        <position position="41"/>
    </location>
    <ligand>
        <name>ATP</name>
        <dbReference type="ChEBI" id="CHEBI:30616"/>
    </ligand>
</feature>
<dbReference type="PANTHER" id="PTHR43289">
    <property type="entry name" value="MITOGEN-ACTIVATED PROTEIN KINASE KINASE KINASE 20-RELATED"/>
    <property type="match status" value="1"/>
</dbReference>
<keyword evidence="5 14" id="KW-0418">Kinase</keyword>
<evidence type="ECO:0000256" key="5">
    <source>
        <dbReference type="ARBA" id="ARBA00022777"/>
    </source>
</evidence>
<sequence length="710" mass="78271">MLKPGMFISDRYEIIDNVGSGGMADVYKAKCHRLNRFVAIKVLKPEYSSDKSFVNKFRGEAQSAAGLSHPNIVNVYDVGDDGGLHYIVMELVEGITLKRFIERKGKLEVKEAVGIAIQIAQGMEAAHDNHIIHRDIKPQNIIISRDGKVKVTDFGIAKATNSNTITSNAMGSVHYLSPEQARGGYSDEKSDIYSLGVTLYEMLSGKVPFAGDNTVSVALLHIQGEAMPLRELDPSIPVSIDKIVLKCMQKRPERRYHSASELILDLKRAIANPDGDFVQIPAFVASDSPTINISDDDLGKIKNGNYHTNGYHDGMKESTGKIANEEEDLDTVDTKIEKFYLAGYIITAIILFALIVFLVVRFVLPKGETEPFSPEPTPQATLSPTPTLTPTPEPDPTAATYKVPQVVGLTFEDAEDTILAKDPDAFIKRFEDYSDEYEKGVVMLQYPQADRDTIYKSEVLLTISLGPESFEIPFVYGLTEAQAEKKLEQYELDPVVDYVSSDTIPKDHVVSTDPAKESLVVKGQTVKVYISTGPENNQVAVPLLTGSTLEDATKMLTDLGLNVGNVSEEPSETYEAGIVTYQSTSSGELVDVGTSIDISVSTGPTGVETDGESSNVIRYIGDVTIDLNPYEYGYGEDDLEIYLELEQGIWKTNLYEEITPQDKFPLTITDIEGEDETVGIVRMYVDGVPFVMPGETKAYEWYVEFEAVEE</sequence>
<proteinExistence type="predicted"/>
<dbReference type="FunFam" id="3.30.200.20:FF:000035">
    <property type="entry name" value="Serine/threonine protein kinase Stk1"/>
    <property type="match status" value="1"/>
</dbReference>
<keyword evidence="3" id="KW-0808">Transferase</keyword>